<protein>
    <submittedName>
        <fullName evidence="2">Reverse transcriptase domain-containing protein</fullName>
    </submittedName>
</protein>
<proteinExistence type="predicted"/>
<evidence type="ECO:0000313" key="2">
    <source>
        <dbReference type="EMBL" id="GJT41398.1"/>
    </source>
</evidence>
<dbReference type="EMBL" id="BQNB010015559">
    <property type="protein sequence ID" value="GJT41398.1"/>
    <property type="molecule type" value="Genomic_DNA"/>
</dbReference>
<organism evidence="2 3">
    <name type="scientific">Tanacetum coccineum</name>
    <dbReference type="NCBI Taxonomy" id="301880"/>
    <lineage>
        <taxon>Eukaryota</taxon>
        <taxon>Viridiplantae</taxon>
        <taxon>Streptophyta</taxon>
        <taxon>Embryophyta</taxon>
        <taxon>Tracheophyta</taxon>
        <taxon>Spermatophyta</taxon>
        <taxon>Magnoliopsida</taxon>
        <taxon>eudicotyledons</taxon>
        <taxon>Gunneridae</taxon>
        <taxon>Pentapetalae</taxon>
        <taxon>asterids</taxon>
        <taxon>campanulids</taxon>
        <taxon>Asterales</taxon>
        <taxon>Asteraceae</taxon>
        <taxon>Asteroideae</taxon>
        <taxon>Anthemideae</taxon>
        <taxon>Anthemidinae</taxon>
        <taxon>Tanacetum</taxon>
    </lineage>
</organism>
<dbReference type="GO" id="GO:0003964">
    <property type="term" value="F:RNA-directed DNA polymerase activity"/>
    <property type="evidence" value="ECO:0007669"/>
    <property type="project" value="UniProtKB-KW"/>
</dbReference>
<keyword evidence="3" id="KW-1185">Reference proteome</keyword>
<reference evidence="2" key="2">
    <citation type="submission" date="2022-01" db="EMBL/GenBank/DDBJ databases">
        <authorList>
            <person name="Yamashiro T."/>
            <person name="Shiraishi A."/>
            <person name="Satake H."/>
            <person name="Nakayama K."/>
        </authorList>
    </citation>
    <scope>NUCLEOTIDE SEQUENCE</scope>
</reference>
<gene>
    <name evidence="2" type="ORF">Tco_0941263</name>
</gene>
<name>A0ABQ5DSZ8_9ASTR</name>
<keyword evidence="2" id="KW-0548">Nucleotidyltransferase</keyword>
<keyword evidence="2" id="KW-0808">Transferase</keyword>
<dbReference type="PANTHER" id="PTHR33223:SF11">
    <property type="entry name" value="ELEMENT PROTEIN, PUTATIVE-RELATED"/>
    <property type="match status" value="1"/>
</dbReference>
<dbReference type="Proteomes" id="UP001151760">
    <property type="component" value="Unassembled WGS sequence"/>
</dbReference>
<evidence type="ECO:0000313" key="3">
    <source>
        <dbReference type="Proteomes" id="UP001151760"/>
    </source>
</evidence>
<keyword evidence="2" id="KW-0695">RNA-directed DNA polymerase</keyword>
<feature type="domain" description="Retrotransposon gag" evidence="1">
    <location>
        <begin position="245"/>
        <end position="284"/>
    </location>
</feature>
<comment type="caution">
    <text evidence="2">The sequence shown here is derived from an EMBL/GenBank/DDBJ whole genome shotgun (WGS) entry which is preliminary data.</text>
</comment>
<reference evidence="2" key="1">
    <citation type="journal article" date="2022" name="Int. J. Mol. Sci.">
        <title>Draft Genome of Tanacetum Coccineum: Genomic Comparison of Closely Related Tanacetum-Family Plants.</title>
        <authorList>
            <person name="Yamashiro T."/>
            <person name="Shiraishi A."/>
            <person name="Nakayama K."/>
            <person name="Satake H."/>
        </authorList>
    </citation>
    <scope>NUCLEOTIDE SEQUENCE</scope>
</reference>
<dbReference type="PANTHER" id="PTHR33223">
    <property type="entry name" value="CCHC-TYPE DOMAIN-CONTAINING PROTEIN"/>
    <property type="match status" value="1"/>
</dbReference>
<dbReference type="Pfam" id="PF03732">
    <property type="entry name" value="Retrotrans_gag"/>
    <property type="match status" value="1"/>
</dbReference>
<dbReference type="InterPro" id="IPR005162">
    <property type="entry name" value="Retrotrans_gag_dom"/>
</dbReference>
<evidence type="ECO:0000259" key="1">
    <source>
        <dbReference type="Pfam" id="PF03732"/>
    </source>
</evidence>
<accession>A0ABQ5DSZ8</accession>
<sequence length="396" mass="45774">MTYIRDNLVNFDEYDGNNALLGDSREYHIRGTGTVRVHMRDGLSFVLDNIRDTIENGLIDKMNVTLLAKFEVEEKKDHAFESEPRGNVNQGSCDVSWKKTEEYTKIWSLNEEVNSNSSFPTPVHCFGHNLSIRTPFDAIQATTERGKNYLQLSFLCQKLKMNRNLDDQPMWESAKTVAPTPNSVIVQPDVDDNFVINSTHLKMIWENKFDGYLRADPHDHIREFLAICDMFKYGETQSEAVKLLMFPLSLCDDARYWFDELNEESITSWDQMRRAFISRFFPPSLFERLLLELEVSLNSLTKEAIIQIFYHGLDKPTQAILDGTAGEIFLYKTPNQSFQLLEDKVLFKLDWSTKSQNKHHQKSVASADGSENNNDNSQLMEKLEALIIKMILNTRD</sequence>